<evidence type="ECO:0000313" key="2">
    <source>
        <dbReference type="EMBL" id="CAI2376576.1"/>
    </source>
</evidence>
<gene>
    <name evidence="2" type="ORF">ECRASSUSDP1_LOCUS17946</name>
</gene>
<organism evidence="2 3">
    <name type="scientific">Euplotes crassus</name>
    <dbReference type="NCBI Taxonomy" id="5936"/>
    <lineage>
        <taxon>Eukaryota</taxon>
        <taxon>Sar</taxon>
        <taxon>Alveolata</taxon>
        <taxon>Ciliophora</taxon>
        <taxon>Intramacronucleata</taxon>
        <taxon>Spirotrichea</taxon>
        <taxon>Hypotrichia</taxon>
        <taxon>Euplotida</taxon>
        <taxon>Euplotidae</taxon>
        <taxon>Moneuplotes</taxon>
    </lineage>
</organism>
<keyword evidence="1" id="KW-0812">Transmembrane</keyword>
<evidence type="ECO:0000313" key="3">
    <source>
        <dbReference type="Proteomes" id="UP001295684"/>
    </source>
</evidence>
<sequence length="187" mass="21661">MRNFCALINLLVLLTSLGFMITCYQASLKKGNYADVKRVYIIKGLKEHPDWGHEGPCFFNIPLCVVKYSPEIANYTAYLFDRNFPKQYVKRIRETFLPHPHPDEGGSASWYFQAETIISIIFMFFFIGWFIDYVLKVLFGMLFQILFTIVVLAVIFILFRQQCYGNHYEHTIGACGAFKSFFGNPSA</sequence>
<protein>
    <submittedName>
        <fullName evidence="2">Uncharacterized protein</fullName>
    </submittedName>
</protein>
<feature type="transmembrane region" description="Helical" evidence="1">
    <location>
        <begin position="137"/>
        <end position="159"/>
    </location>
</feature>
<dbReference type="AlphaFoldDB" id="A0AAD1XQ07"/>
<dbReference type="EMBL" id="CAMPGE010018140">
    <property type="protein sequence ID" value="CAI2376576.1"/>
    <property type="molecule type" value="Genomic_DNA"/>
</dbReference>
<keyword evidence="3" id="KW-1185">Reference proteome</keyword>
<accession>A0AAD1XQ07</accession>
<evidence type="ECO:0000256" key="1">
    <source>
        <dbReference type="SAM" id="Phobius"/>
    </source>
</evidence>
<comment type="caution">
    <text evidence="2">The sequence shown here is derived from an EMBL/GenBank/DDBJ whole genome shotgun (WGS) entry which is preliminary data.</text>
</comment>
<proteinExistence type="predicted"/>
<dbReference type="Proteomes" id="UP001295684">
    <property type="component" value="Unassembled WGS sequence"/>
</dbReference>
<feature type="transmembrane region" description="Helical" evidence="1">
    <location>
        <begin position="6"/>
        <end position="28"/>
    </location>
</feature>
<keyword evidence="1" id="KW-1133">Transmembrane helix</keyword>
<name>A0AAD1XQ07_EUPCR</name>
<keyword evidence="1" id="KW-0472">Membrane</keyword>
<reference evidence="2" key="1">
    <citation type="submission" date="2023-07" db="EMBL/GenBank/DDBJ databases">
        <authorList>
            <consortium name="AG Swart"/>
            <person name="Singh M."/>
            <person name="Singh A."/>
            <person name="Seah K."/>
            <person name="Emmerich C."/>
        </authorList>
    </citation>
    <scope>NUCLEOTIDE SEQUENCE</scope>
    <source>
        <strain evidence="2">DP1</strain>
    </source>
</reference>
<feature type="transmembrane region" description="Helical" evidence="1">
    <location>
        <begin position="110"/>
        <end position="131"/>
    </location>
</feature>